<proteinExistence type="predicted"/>
<protein>
    <submittedName>
        <fullName evidence="1">Uncharacterized protein</fullName>
    </submittedName>
</protein>
<sequence>MLFIALVFGSCKALLPSPLEKGAFKTLDSTIYPFQEITNEDVSKSFSELLEVKEIQLLEDFKRSTSMLANFFKAECPGCSNKTTNLKPLYKVEKGKFLHFGLQSEMGVENWVFKKNGRFVTRFYMFQGDAPEQIEEQLKDLKNLDRVVEGVYPTAINSGNVYLEYAEYSNTTDFDNQWYKPSFPTKLGYTIDLKKSSDVRFSFKGGLYSFQETNNEEAYQIINFVEPMFYGNAAAIDGPQTYSSVTDAFYANATFFLFDLREDAQVSVHIESETEEGQYKFSILKNERFYTLKEYLSKKGELFGSYKALLDKGSYLIRVLHENANFAEMPLYTVYIAKNALDLLKPMQPF</sequence>
<reference evidence="1" key="1">
    <citation type="submission" date="2024-09" db="EMBL/GenBank/DDBJ databases">
        <authorList>
            <person name="Liu J."/>
        </authorList>
    </citation>
    <scope>NUCLEOTIDE SEQUENCE</scope>
    <source>
        <strain evidence="1">NBU2967</strain>
    </source>
</reference>
<gene>
    <name evidence="1" type="ORF">ACEZ3G_02540</name>
</gene>
<name>A0ACC7LH82_9FLAO</name>
<accession>A0ACC7LH82</accession>
<comment type="caution">
    <text evidence="1">The sequence shown here is derived from an EMBL/GenBank/DDBJ whole genome shotgun (WGS) entry which is preliminary data.</text>
</comment>
<evidence type="ECO:0000313" key="1">
    <source>
        <dbReference type="EMBL" id="MFH6602339.1"/>
    </source>
</evidence>
<organism evidence="1 2">
    <name type="scientific">Meishania litoralis</name>
    <dbReference type="NCBI Taxonomy" id="3434685"/>
    <lineage>
        <taxon>Bacteria</taxon>
        <taxon>Pseudomonadati</taxon>
        <taxon>Bacteroidota</taxon>
        <taxon>Flavobacteriia</taxon>
        <taxon>Flavobacteriales</taxon>
        <taxon>Flavobacteriaceae</taxon>
        <taxon>Meishania</taxon>
    </lineage>
</organism>
<dbReference type="Proteomes" id="UP001595191">
    <property type="component" value="Unassembled WGS sequence"/>
</dbReference>
<dbReference type="EMBL" id="JBHFPV010000001">
    <property type="protein sequence ID" value="MFH6602339.1"/>
    <property type="molecule type" value="Genomic_DNA"/>
</dbReference>
<keyword evidence="2" id="KW-1185">Reference proteome</keyword>
<evidence type="ECO:0000313" key="2">
    <source>
        <dbReference type="Proteomes" id="UP001595191"/>
    </source>
</evidence>